<dbReference type="RefSeq" id="YP_008437825.1">
    <property type="nucleotide sequence ID" value="NC_022098.1"/>
</dbReference>
<dbReference type="EMBL" id="KC977571">
    <property type="protein sequence ID" value="AGO84752.1"/>
    <property type="molecule type" value="Genomic_DNA"/>
</dbReference>
<dbReference type="KEGG" id="vg:16606539"/>
<evidence type="ECO:0000313" key="1">
    <source>
        <dbReference type="EMBL" id="AGO84752.1"/>
    </source>
</evidence>
<reference evidence="1 2" key="1">
    <citation type="journal article" date="2013" name="Science">
        <title>Pandoraviruses: amoeba viruses with genomes up to 2.5 Mb reaching that of parasitic eukaryotes.</title>
        <authorList>
            <person name="Philippe N."/>
            <person name="Legendre M."/>
            <person name="Doutre G."/>
            <person name="Coute Y."/>
            <person name="Poirot O."/>
            <person name="Lescot M."/>
            <person name="Arslan D."/>
            <person name="Seltzer V."/>
            <person name="Bertaux L."/>
            <person name="Bruley C."/>
            <person name="Garin J."/>
            <person name="Claverie J.M."/>
            <person name="Abergel C."/>
        </authorList>
    </citation>
    <scope>NUCLEOTIDE SEQUENCE [LARGE SCALE GENOMIC DNA]</scope>
</reference>
<gene>
    <name evidence="1" type="ORF">psal_cds_760</name>
</gene>
<sequence length="70" mass="7688">MARVAAHVFNVTNPANIGDDALVRIASALGVSDDRAPLASRQHRERLCRAITLAIAREHDLGRERMALRT</sequence>
<organism evidence="1 2">
    <name type="scientific">Pandoravirus salinus</name>
    <dbReference type="NCBI Taxonomy" id="1349410"/>
    <lineage>
        <taxon>Viruses</taxon>
        <taxon>Pandoravirus</taxon>
    </lineage>
</organism>
<name>S4W2K8_9VIRU</name>
<keyword evidence="2" id="KW-1185">Reference proteome</keyword>
<evidence type="ECO:0000313" key="2">
    <source>
        <dbReference type="Proteomes" id="UP000204584"/>
    </source>
</evidence>
<protein>
    <submittedName>
        <fullName evidence="1">Uncharacterized protein</fullName>
    </submittedName>
</protein>
<accession>S4W2K8</accession>
<dbReference type="GeneID" id="16606539"/>
<dbReference type="Proteomes" id="UP000204584">
    <property type="component" value="Segment"/>
</dbReference>
<proteinExistence type="predicted"/>